<sequence>MAVNGQQGGFSVAYSRTSADPLFKVPLKPILPPLILPLQRLAKADTEVANVRHKWRLWAMADRVDVQR</sequence>
<name>A0A423XBQ5_9PEZI</name>
<reference evidence="1 2" key="1">
    <citation type="submission" date="2015-09" db="EMBL/GenBank/DDBJ databases">
        <title>Host preference determinants of Valsa canker pathogens revealed by comparative genomics.</title>
        <authorList>
            <person name="Yin Z."/>
            <person name="Huang L."/>
        </authorList>
    </citation>
    <scope>NUCLEOTIDE SEQUENCE [LARGE SCALE GENOMIC DNA]</scope>
    <source>
        <strain evidence="1 2">SXYLt</strain>
    </source>
</reference>
<dbReference type="EMBL" id="LKEB01000019">
    <property type="protein sequence ID" value="ROW13419.1"/>
    <property type="molecule type" value="Genomic_DNA"/>
</dbReference>
<evidence type="ECO:0000313" key="1">
    <source>
        <dbReference type="EMBL" id="ROW13419.1"/>
    </source>
</evidence>
<comment type="caution">
    <text evidence="1">The sequence shown here is derived from an EMBL/GenBank/DDBJ whole genome shotgun (WGS) entry which is preliminary data.</text>
</comment>
<dbReference type="Proteomes" id="UP000285146">
    <property type="component" value="Unassembled WGS sequence"/>
</dbReference>
<organism evidence="1 2">
    <name type="scientific">Cytospora leucostoma</name>
    <dbReference type="NCBI Taxonomy" id="1230097"/>
    <lineage>
        <taxon>Eukaryota</taxon>
        <taxon>Fungi</taxon>
        <taxon>Dikarya</taxon>
        <taxon>Ascomycota</taxon>
        <taxon>Pezizomycotina</taxon>
        <taxon>Sordariomycetes</taxon>
        <taxon>Sordariomycetidae</taxon>
        <taxon>Diaporthales</taxon>
        <taxon>Cytosporaceae</taxon>
        <taxon>Cytospora</taxon>
    </lineage>
</organism>
<dbReference type="AlphaFoldDB" id="A0A423XBQ5"/>
<gene>
    <name evidence="1" type="ORF">VPNG_04365</name>
</gene>
<dbReference type="InParanoid" id="A0A423XBQ5"/>
<proteinExistence type="predicted"/>
<evidence type="ECO:0000313" key="2">
    <source>
        <dbReference type="Proteomes" id="UP000285146"/>
    </source>
</evidence>
<keyword evidence="2" id="KW-1185">Reference proteome</keyword>
<accession>A0A423XBQ5</accession>
<protein>
    <submittedName>
        <fullName evidence="1">Uncharacterized protein</fullName>
    </submittedName>
</protein>